<gene>
    <name evidence="2" type="ORF">EVAR_34278_1</name>
</gene>
<name>A0A4C1VYF0_EUMVA</name>
<protein>
    <submittedName>
        <fullName evidence="2">Uncharacterized protein</fullName>
    </submittedName>
</protein>
<comment type="caution">
    <text evidence="2">The sequence shown here is derived from an EMBL/GenBank/DDBJ whole genome shotgun (WGS) entry which is preliminary data.</text>
</comment>
<dbReference type="EMBL" id="BGZK01000434">
    <property type="protein sequence ID" value="GBP43362.1"/>
    <property type="molecule type" value="Genomic_DNA"/>
</dbReference>
<feature type="compositionally biased region" description="Gly residues" evidence="1">
    <location>
        <begin position="210"/>
        <end position="222"/>
    </location>
</feature>
<dbReference type="Proteomes" id="UP000299102">
    <property type="component" value="Unassembled WGS sequence"/>
</dbReference>
<sequence length="304" mass="33836">MRNTKIMSNAHFVTTLVENFSVEVIDEYALLGQIVRIVRLGNDPVTGVLAPFLPTYPTDNFFRVTFVSNPISDLGLNVKNDTFPPRSRRDEKVLCSSPTSFPLADYCHPRIYDGRRSGQPKLLRSDKISVGEKICPPTGRRETAEAATSIREAVNTCSRNNARYFSATTESDAYSKGMSIARRPANIGRAFRWVNAERYRRSHRGKSGDKAGGGGVRGGGEGRLQLNAGPRDLNDDRRFRMSLVRARSVRTNLSQSYFSNRLSVDSYGPVILLLEMYRLGLQTPLTSQCESRAASDLRHPGLAD</sequence>
<reference evidence="2 3" key="1">
    <citation type="journal article" date="2019" name="Commun. Biol.">
        <title>The bagworm genome reveals a unique fibroin gene that provides high tensile strength.</title>
        <authorList>
            <person name="Kono N."/>
            <person name="Nakamura H."/>
            <person name="Ohtoshi R."/>
            <person name="Tomita M."/>
            <person name="Numata K."/>
            <person name="Arakawa K."/>
        </authorList>
    </citation>
    <scope>NUCLEOTIDE SEQUENCE [LARGE SCALE GENOMIC DNA]</scope>
</reference>
<accession>A0A4C1VYF0</accession>
<evidence type="ECO:0000313" key="2">
    <source>
        <dbReference type="EMBL" id="GBP43362.1"/>
    </source>
</evidence>
<feature type="region of interest" description="Disordered" evidence="1">
    <location>
        <begin position="202"/>
        <end position="233"/>
    </location>
</feature>
<keyword evidence="3" id="KW-1185">Reference proteome</keyword>
<organism evidence="2 3">
    <name type="scientific">Eumeta variegata</name>
    <name type="common">Bagworm moth</name>
    <name type="synonym">Eumeta japonica</name>
    <dbReference type="NCBI Taxonomy" id="151549"/>
    <lineage>
        <taxon>Eukaryota</taxon>
        <taxon>Metazoa</taxon>
        <taxon>Ecdysozoa</taxon>
        <taxon>Arthropoda</taxon>
        <taxon>Hexapoda</taxon>
        <taxon>Insecta</taxon>
        <taxon>Pterygota</taxon>
        <taxon>Neoptera</taxon>
        <taxon>Endopterygota</taxon>
        <taxon>Lepidoptera</taxon>
        <taxon>Glossata</taxon>
        <taxon>Ditrysia</taxon>
        <taxon>Tineoidea</taxon>
        <taxon>Psychidae</taxon>
        <taxon>Oiketicinae</taxon>
        <taxon>Eumeta</taxon>
    </lineage>
</organism>
<dbReference type="AlphaFoldDB" id="A0A4C1VYF0"/>
<evidence type="ECO:0000256" key="1">
    <source>
        <dbReference type="SAM" id="MobiDB-lite"/>
    </source>
</evidence>
<proteinExistence type="predicted"/>
<evidence type="ECO:0000313" key="3">
    <source>
        <dbReference type="Proteomes" id="UP000299102"/>
    </source>
</evidence>